<evidence type="ECO:0000256" key="1">
    <source>
        <dbReference type="ARBA" id="ARBA00009183"/>
    </source>
</evidence>
<gene>
    <name evidence="7" type="ORF">PAN0_017c5506</name>
</gene>
<dbReference type="InterPro" id="IPR036291">
    <property type="entry name" value="NAD(P)-bd_dom_sf"/>
</dbReference>
<evidence type="ECO:0000256" key="6">
    <source>
        <dbReference type="SAM" id="Phobius"/>
    </source>
</evidence>
<sequence>MSKVQLKLGFGAHSSSLSLLDDAAEPAATALPKRTVGCPLAPTQPSCPRTHSRHRTAGASIFPPATMQHPRDSRGQPPLLHQPPLPKNICGHRTMKAPHPVRSAKLTCNIPSAPTTTTTTTTITIIPAKQAHMKVAIIGAGPSALVTAKTLLEASDAHPDFHPVITIFEAEDDIGGTFRYRSYSNATLVSSKQLTSFSDFRLPLDHKDHLTLAEYVRYLDDYTTHFKLRSRCHFRMNTKVIKSVRVDGGHLVRYRSLDAPADGGADRSEVFSHLCVCSGLHVTPALPNIPGLPPTIQGDQVVTNPMGSDETVASRIPEPIKHATAASDIITLHSSQFKDRSLYRGKRVMVLGTGETGMDMAYEAVKAGAKEVVLCTRSGFLLFPAVLADFVVLGNVFDGNLPIDGLITNLFETAYVHPWVAASHLRWFISDFVIKRLLWVLTGTQAGCNQWVGELEPHRLGRAYTFLNKSSKAMPYINRGWKRRSPLLERVTRYLDPPTVKPDEVSVDLAPFPARVNEDGTVEFVRNGRKEELRMRNRTVKPDIVVYATGYTQNFDFLSKEYPVPATVRCRDVFDADDPSVAFIGFVRPGVGAIPPIAEMQAQLWTLVLRGQIPPPLSTPHYYLLVKENARIKYGVDYSSYVSTLARDMGTAPPLAQLWWTYGLKVTLIYCFGAAFPTFYRLLGPYQHPDAKRIVETEIYDTIKRRGVVGNLMMGLIPMLFYAWINLVALVVETGWKLVSALTPGLSRRGEKWTGRRFQSDFRQDTTPPAVATRGKNAGNKRGRMLRLFALFAGMLAVVQGVEGNTEIRNLGPVRCRADEYGHLAAKAADQLSASWPVLHARAQPSLFGLDLGTLGTASSAGAWVVLDLSSGGQFTLPAPREARLYAELGPRGRYVRETIDSVAWWFTRRFTVRAVVAAHLAVDLELHVMGPEEALQLGGVEWKAELVETAPVPTDGVTQQAKANAGKEEEGEGERVTFKDVHTQVAGEILAADTIAMTHDAPPMFPCTKLFVHIVPHPAGVAMPPSRDYNSTLLRVAEAVFGGLQSTSNGVDTAPIHLTFERLYLGFIPATALQLFLPLLIMLPLGRFLLIPTLHTLLPTPTAPSKTS</sequence>
<dbReference type="Proteomes" id="UP000053758">
    <property type="component" value="Unassembled WGS sequence"/>
</dbReference>
<keyword evidence="6" id="KW-0472">Membrane</keyword>
<dbReference type="GO" id="GO:0050660">
    <property type="term" value="F:flavin adenine dinucleotide binding"/>
    <property type="evidence" value="ECO:0007669"/>
    <property type="project" value="InterPro"/>
</dbReference>
<dbReference type="Pfam" id="PF00743">
    <property type="entry name" value="FMO-like"/>
    <property type="match status" value="3"/>
</dbReference>
<feature type="transmembrane region" description="Helical" evidence="6">
    <location>
        <begin position="785"/>
        <end position="802"/>
    </location>
</feature>
<dbReference type="HOGENOM" id="CLU_294264_0_0_1"/>
<keyword evidence="4" id="KW-0560">Oxidoreductase</keyword>
<organism evidence="7">
    <name type="scientific">Pseudozyma antarctica</name>
    <name type="common">Yeast</name>
    <name type="synonym">Candida antarctica</name>
    <dbReference type="NCBI Taxonomy" id="84753"/>
    <lineage>
        <taxon>Eukaryota</taxon>
        <taxon>Fungi</taxon>
        <taxon>Dikarya</taxon>
        <taxon>Basidiomycota</taxon>
        <taxon>Ustilaginomycotina</taxon>
        <taxon>Ustilaginomycetes</taxon>
        <taxon>Ustilaginales</taxon>
        <taxon>Ustilaginaceae</taxon>
        <taxon>Moesziomyces</taxon>
    </lineage>
</organism>
<keyword evidence="6" id="KW-0812">Transmembrane</keyword>
<protein>
    <submittedName>
        <fullName evidence="7">FAD/NAD(P)-binding domain-containing protein</fullName>
    </submittedName>
</protein>
<dbReference type="InterPro" id="IPR036188">
    <property type="entry name" value="FAD/NAD-bd_sf"/>
</dbReference>
<dbReference type="InterPro" id="IPR020946">
    <property type="entry name" value="Flavin_mOase-like"/>
</dbReference>
<feature type="transmembrane region" description="Helical" evidence="6">
    <location>
        <begin position="659"/>
        <end position="683"/>
    </location>
</feature>
<keyword evidence="8" id="KW-1185">Reference proteome</keyword>
<dbReference type="GO" id="GO:0004499">
    <property type="term" value="F:N,N-dimethylaniline monooxygenase activity"/>
    <property type="evidence" value="ECO:0007669"/>
    <property type="project" value="InterPro"/>
</dbReference>
<feature type="region of interest" description="Disordered" evidence="5">
    <location>
        <begin position="35"/>
        <end position="54"/>
    </location>
</feature>
<dbReference type="InterPro" id="IPR050346">
    <property type="entry name" value="FMO-like"/>
</dbReference>
<accession>A0A081CKT3</accession>
<dbReference type="EMBL" id="DF830084">
    <property type="protein sequence ID" value="GAK67279.1"/>
    <property type="molecule type" value="Genomic_DNA"/>
</dbReference>
<dbReference type="Gene3D" id="3.50.50.60">
    <property type="entry name" value="FAD/NAD(P)-binding domain"/>
    <property type="match status" value="4"/>
</dbReference>
<keyword evidence="6" id="KW-1133">Transmembrane helix</keyword>
<feature type="transmembrane region" description="Helical" evidence="6">
    <location>
        <begin position="712"/>
        <end position="732"/>
    </location>
</feature>
<dbReference type="GO" id="GO:0050661">
    <property type="term" value="F:NADP binding"/>
    <property type="evidence" value="ECO:0007669"/>
    <property type="project" value="InterPro"/>
</dbReference>
<proteinExistence type="inferred from homology"/>
<evidence type="ECO:0000256" key="3">
    <source>
        <dbReference type="ARBA" id="ARBA00022827"/>
    </source>
</evidence>
<dbReference type="AlphaFoldDB" id="A0A081CKT3"/>
<evidence type="ECO:0000256" key="2">
    <source>
        <dbReference type="ARBA" id="ARBA00022630"/>
    </source>
</evidence>
<keyword evidence="2" id="KW-0285">Flavoprotein</keyword>
<dbReference type="PANTHER" id="PTHR23023">
    <property type="entry name" value="DIMETHYLANILINE MONOOXYGENASE"/>
    <property type="match status" value="1"/>
</dbReference>
<reference evidence="7" key="1">
    <citation type="submission" date="2014-07" db="EMBL/GenBank/DDBJ databases">
        <title>Draft genome sequence of the yeast Pseudozyma antarctica JCM 10317 known as a producer of lipase B which used in a wide range of industrial applications.</title>
        <authorList>
            <person name="Morita T."/>
            <person name="Saika A."/>
            <person name="Koike H."/>
        </authorList>
    </citation>
    <scope>NUCLEOTIDE SEQUENCE</scope>
    <source>
        <strain evidence="7">JCM 10317</strain>
    </source>
</reference>
<evidence type="ECO:0000313" key="8">
    <source>
        <dbReference type="Proteomes" id="UP000053758"/>
    </source>
</evidence>
<evidence type="ECO:0000313" key="7">
    <source>
        <dbReference type="EMBL" id="GAK67279.1"/>
    </source>
</evidence>
<dbReference type="SUPFAM" id="SSF51735">
    <property type="entry name" value="NAD(P)-binding Rossmann-fold domains"/>
    <property type="match status" value="1"/>
</dbReference>
<comment type="similarity">
    <text evidence="1">Belongs to the FMO family.</text>
</comment>
<feature type="transmembrane region" description="Helical" evidence="6">
    <location>
        <begin position="1064"/>
        <end position="1086"/>
    </location>
</feature>
<evidence type="ECO:0000256" key="5">
    <source>
        <dbReference type="SAM" id="MobiDB-lite"/>
    </source>
</evidence>
<evidence type="ECO:0000256" key="4">
    <source>
        <dbReference type="ARBA" id="ARBA00023002"/>
    </source>
</evidence>
<keyword evidence="3" id="KW-0274">FAD</keyword>
<dbReference type="SUPFAM" id="SSF51905">
    <property type="entry name" value="FAD/NAD(P)-binding domain"/>
    <property type="match status" value="1"/>
</dbReference>
<name>A0A081CKT3_PSEA2</name>